<dbReference type="SUPFAM" id="SSF56176">
    <property type="entry name" value="FAD-binding/transporter-associated domain-like"/>
    <property type="match status" value="1"/>
</dbReference>
<dbReference type="PANTHER" id="PTHR11748">
    <property type="entry name" value="D-LACTATE DEHYDROGENASE"/>
    <property type="match status" value="1"/>
</dbReference>
<dbReference type="PANTHER" id="PTHR11748:SF111">
    <property type="entry name" value="D-LACTATE DEHYDROGENASE, MITOCHONDRIAL-RELATED"/>
    <property type="match status" value="1"/>
</dbReference>
<evidence type="ECO:0000256" key="7">
    <source>
        <dbReference type="ARBA" id="ARBA00038897"/>
    </source>
</evidence>
<evidence type="ECO:0000313" key="10">
    <source>
        <dbReference type="Proteomes" id="UP000031278"/>
    </source>
</evidence>
<dbReference type="PROSITE" id="PS51387">
    <property type="entry name" value="FAD_PCMH"/>
    <property type="match status" value="1"/>
</dbReference>
<keyword evidence="6" id="KW-0560">Oxidoreductase</keyword>
<dbReference type="SUPFAM" id="SSF55103">
    <property type="entry name" value="FAD-linked oxidases, C-terminal domain"/>
    <property type="match status" value="1"/>
</dbReference>
<dbReference type="RefSeq" id="WP_039462640.1">
    <property type="nucleotide sequence ID" value="NZ_JWLZ01000159.1"/>
</dbReference>
<dbReference type="InterPro" id="IPR006094">
    <property type="entry name" value="Oxid_FAD_bind_N"/>
</dbReference>
<evidence type="ECO:0000313" key="9">
    <source>
        <dbReference type="EMBL" id="KHT63363.1"/>
    </source>
</evidence>
<dbReference type="GO" id="GO:1903457">
    <property type="term" value="P:lactate catabolic process"/>
    <property type="evidence" value="ECO:0007669"/>
    <property type="project" value="TreeGrafter"/>
</dbReference>
<dbReference type="InterPro" id="IPR016169">
    <property type="entry name" value="FAD-bd_PCMH_sub2"/>
</dbReference>
<evidence type="ECO:0000256" key="4">
    <source>
        <dbReference type="ARBA" id="ARBA00022827"/>
    </source>
</evidence>
<comment type="caution">
    <text evidence="9">The sequence shown here is derived from an EMBL/GenBank/DDBJ whole genome shotgun (WGS) entry which is preliminary data.</text>
</comment>
<evidence type="ECO:0000256" key="5">
    <source>
        <dbReference type="ARBA" id="ARBA00022946"/>
    </source>
</evidence>
<dbReference type="Gene3D" id="3.30.465.10">
    <property type="match status" value="1"/>
</dbReference>
<evidence type="ECO:0000259" key="8">
    <source>
        <dbReference type="PROSITE" id="PS51387"/>
    </source>
</evidence>
<dbReference type="AlphaFoldDB" id="A0A0B9G3N4"/>
<sequence length="486" mass="53786">MNSSHFEYCVSPHPTVPESYLRDESRLRGNATELYFADSPSSIQALLTQTQSSFTVQGARTGLCGGAVPSSSAIICTEQMTQVCDISEDEAGLLVKVEAGISLNALDKALSELDQRFPTTNGQVWCWPQAPSQQDATLGGVASNNASGLYAHRYGPARTGIEALELVDGLGRIHQIRRGQYPITEGFVKLPDGTSTINVSALELAEGSCLLDVLLGSEGRFGVITHLWLRAVPRASQRWALLVPFACLDHAGHFIDNLRRRSDRQPELACAEWLDNASLELLAKDPQCRFAIHLSRNIELWQQALYIELHAEQEQLLEAFAEQVILLVDQIGGEPEQILAGCTTDEFEALQQLRVRLPELVNSRLDLFQQIKLAVDFPLTGEMEQCLPQITEAAGASGIEHYIFGHALSNHMHINWIVHNEQQRKQALTLIRQWANDSQKAGLPLIGEHGLGQIKAEQLPVDALEGVQRCWQECKAYFDPKGRFHA</sequence>
<dbReference type="Proteomes" id="UP000031278">
    <property type="component" value="Unassembled WGS sequence"/>
</dbReference>
<gene>
    <name evidence="9" type="ORF">RJ45_13325</name>
</gene>
<comment type="cofactor">
    <cofactor evidence="1">
        <name>FAD</name>
        <dbReference type="ChEBI" id="CHEBI:57692"/>
    </cofactor>
</comment>
<dbReference type="InterPro" id="IPR004113">
    <property type="entry name" value="FAD-bd_oxidored_4_C"/>
</dbReference>
<dbReference type="InterPro" id="IPR016166">
    <property type="entry name" value="FAD-bd_PCMH"/>
</dbReference>
<dbReference type="GO" id="GO:0071949">
    <property type="term" value="F:FAD binding"/>
    <property type="evidence" value="ECO:0007669"/>
    <property type="project" value="InterPro"/>
</dbReference>
<keyword evidence="3" id="KW-0285">Flavoprotein</keyword>
<feature type="domain" description="FAD-binding PCMH-type" evidence="8">
    <location>
        <begin position="27"/>
        <end position="234"/>
    </location>
</feature>
<evidence type="ECO:0000256" key="2">
    <source>
        <dbReference type="ARBA" id="ARBA00008000"/>
    </source>
</evidence>
<evidence type="ECO:0000256" key="3">
    <source>
        <dbReference type="ARBA" id="ARBA00022630"/>
    </source>
</evidence>
<protein>
    <recommendedName>
        <fullName evidence="7">D-lactate dehydrogenase (cytochrome)</fullName>
        <ecNumber evidence="7">1.1.2.4</ecNumber>
    </recommendedName>
</protein>
<organism evidence="9 10">
    <name type="scientific">Photobacterium gaetbulicola</name>
    <dbReference type="NCBI Taxonomy" id="1295392"/>
    <lineage>
        <taxon>Bacteria</taxon>
        <taxon>Pseudomonadati</taxon>
        <taxon>Pseudomonadota</taxon>
        <taxon>Gammaproteobacteria</taxon>
        <taxon>Vibrionales</taxon>
        <taxon>Vibrionaceae</taxon>
        <taxon>Photobacterium</taxon>
    </lineage>
</organism>
<dbReference type="EC" id="1.1.2.4" evidence="7"/>
<dbReference type="Pfam" id="PF02913">
    <property type="entry name" value="FAD-oxidase_C"/>
    <property type="match status" value="1"/>
</dbReference>
<accession>A0A0B9G3N4</accession>
<dbReference type="InterPro" id="IPR036318">
    <property type="entry name" value="FAD-bd_PCMH-like_sf"/>
</dbReference>
<dbReference type="InterPro" id="IPR016164">
    <property type="entry name" value="FAD-linked_Oxase-like_C"/>
</dbReference>
<name>A0A0B9G3N4_9GAMM</name>
<dbReference type="GO" id="GO:0004458">
    <property type="term" value="F:D-lactate dehydrogenase (cytochrome) activity"/>
    <property type="evidence" value="ECO:0007669"/>
    <property type="project" value="UniProtKB-EC"/>
</dbReference>
<evidence type="ECO:0000256" key="1">
    <source>
        <dbReference type="ARBA" id="ARBA00001974"/>
    </source>
</evidence>
<evidence type="ECO:0000256" key="6">
    <source>
        <dbReference type="ARBA" id="ARBA00023002"/>
    </source>
</evidence>
<dbReference type="GO" id="GO:0008720">
    <property type="term" value="F:D-lactate dehydrogenase (NAD+) activity"/>
    <property type="evidence" value="ECO:0007669"/>
    <property type="project" value="TreeGrafter"/>
</dbReference>
<dbReference type="Pfam" id="PF01565">
    <property type="entry name" value="FAD_binding_4"/>
    <property type="match status" value="1"/>
</dbReference>
<reference evidence="9 10" key="1">
    <citation type="submission" date="2014-12" db="EMBL/GenBank/DDBJ databases">
        <title>Genome sequencing of Photobacterium gaetbulicola AD005a.</title>
        <authorList>
            <person name="Adrian T.G.S."/>
            <person name="Chan K.G."/>
        </authorList>
    </citation>
    <scope>NUCLEOTIDE SEQUENCE [LARGE SCALE GENOMIC DNA]</scope>
    <source>
        <strain evidence="9 10">AD005a</strain>
    </source>
</reference>
<dbReference type="EMBL" id="JWLZ01000159">
    <property type="protein sequence ID" value="KHT63363.1"/>
    <property type="molecule type" value="Genomic_DNA"/>
</dbReference>
<proteinExistence type="inferred from homology"/>
<keyword evidence="5" id="KW-0809">Transit peptide</keyword>
<keyword evidence="4" id="KW-0274">FAD</keyword>
<comment type="similarity">
    <text evidence="2">Belongs to the FAD-binding oxidoreductase/transferase type 4 family.</text>
</comment>